<dbReference type="STRING" id="1798661.A3D65_04505"/>
<reference evidence="2 3" key="1">
    <citation type="journal article" date="2016" name="Nat. Commun.">
        <title>Thousands of microbial genomes shed light on interconnected biogeochemical processes in an aquifer system.</title>
        <authorList>
            <person name="Anantharaman K."/>
            <person name="Brown C.T."/>
            <person name="Hug L.A."/>
            <person name="Sharon I."/>
            <person name="Castelle C.J."/>
            <person name="Probst A.J."/>
            <person name="Thomas B.C."/>
            <person name="Singh A."/>
            <person name="Wilkins M.J."/>
            <person name="Karaoz U."/>
            <person name="Brodie E.L."/>
            <person name="Williams K.H."/>
            <person name="Hubbard S.S."/>
            <person name="Banfield J.F."/>
        </authorList>
    </citation>
    <scope>NUCLEOTIDE SEQUENCE [LARGE SCALE GENOMIC DNA]</scope>
</reference>
<protein>
    <submittedName>
        <fullName evidence="2">Uncharacterized protein</fullName>
    </submittedName>
</protein>
<dbReference type="AlphaFoldDB" id="A0A1G2DD69"/>
<feature type="region of interest" description="Disordered" evidence="1">
    <location>
        <begin position="1"/>
        <end position="39"/>
    </location>
</feature>
<comment type="caution">
    <text evidence="2">The sequence shown here is derived from an EMBL/GenBank/DDBJ whole genome shotgun (WGS) entry which is preliminary data.</text>
</comment>
<feature type="compositionally biased region" description="Polar residues" evidence="1">
    <location>
        <begin position="10"/>
        <end position="31"/>
    </location>
</feature>
<accession>A0A1G2DD69</accession>
<evidence type="ECO:0000256" key="1">
    <source>
        <dbReference type="SAM" id="MobiDB-lite"/>
    </source>
</evidence>
<gene>
    <name evidence="2" type="ORF">A3D65_04505</name>
</gene>
<evidence type="ECO:0000313" key="3">
    <source>
        <dbReference type="Proteomes" id="UP000177996"/>
    </source>
</evidence>
<name>A0A1G2DD69_9BACT</name>
<organism evidence="2 3">
    <name type="scientific">Candidatus Lloydbacteria bacterium RIFCSPHIGHO2_02_FULL_50_13</name>
    <dbReference type="NCBI Taxonomy" id="1798661"/>
    <lineage>
        <taxon>Bacteria</taxon>
        <taxon>Candidatus Lloydiibacteriota</taxon>
    </lineage>
</organism>
<proteinExistence type="predicted"/>
<dbReference type="EMBL" id="MHLL01000002">
    <property type="protein sequence ID" value="OGZ10810.1"/>
    <property type="molecule type" value="Genomic_DNA"/>
</dbReference>
<evidence type="ECO:0000313" key="2">
    <source>
        <dbReference type="EMBL" id="OGZ10810.1"/>
    </source>
</evidence>
<sequence length="64" mass="7097">MIPLGAPHSFGSSKPTAQPSALGGQSSTPHNAQEKMHLENRLRIEKIEVIDAERRIHDLEREIA</sequence>
<dbReference type="Proteomes" id="UP000177996">
    <property type="component" value="Unassembled WGS sequence"/>
</dbReference>